<dbReference type="AlphaFoldDB" id="A0A0F9CVD2"/>
<name>A0A0F9CVD2_9ZZZZ</name>
<organism evidence="1">
    <name type="scientific">marine sediment metagenome</name>
    <dbReference type="NCBI Taxonomy" id="412755"/>
    <lineage>
        <taxon>unclassified sequences</taxon>
        <taxon>metagenomes</taxon>
        <taxon>ecological metagenomes</taxon>
    </lineage>
</organism>
<proteinExistence type="predicted"/>
<protein>
    <submittedName>
        <fullName evidence="1">Uncharacterized protein</fullName>
    </submittedName>
</protein>
<sequence>CYGTWDIMRKHSGILRGLNQEIIDFINLEHNQVRTKIPPLNIPKKDIIQLINKYNQKNIVKVILLILNILKG</sequence>
<evidence type="ECO:0000313" key="1">
    <source>
        <dbReference type="EMBL" id="KKL53293.1"/>
    </source>
</evidence>
<gene>
    <name evidence="1" type="ORF">LCGC14_2276860</name>
</gene>
<dbReference type="EMBL" id="LAZR01031598">
    <property type="protein sequence ID" value="KKL53293.1"/>
    <property type="molecule type" value="Genomic_DNA"/>
</dbReference>
<comment type="caution">
    <text evidence="1">The sequence shown here is derived from an EMBL/GenBank/DDBJ whole genome shotgun (WGS) entry which is preliminary data.</text>
</comment>
<accession>A0A0F9CVD2</accession>
<feature type="non-terminal residue" evidence="1">
    <location>
        <position position="1"/>
    </location>
</feature>
<reference evidence="1" key="1">
    <citation type="journal article" date="2015" name="Nature">
        <title>Complex archaea that bridge the gap between prokaryotes and eukaryotes.</title>
        <authorList>
            <person name="Spang A."/>
            <person name="Saw J.H."/>
            <person name="Jorgensen S.L."/>
            <person name="Zaremba-Niedzwiedzka K."/>
            <person name="Martijn J."/>
            <person name="Lind A.E."/>
            <person name="van Eijk R."/>
            <person name="Schleper C."/>
            <person name="Guy L."/>
            <person name="Ettema T.J."/>
        </authorList>
    </citation>
    <scope>NUCLEOTIDE SEQUENCE</scope>
</reference>